<dbReference type="Pfam" id="PF08359">
    <property type="entry name" value="TetR_C_4"/>
    <property type="match status" value="1"/>
</dbReference>
<dbReference type="Gene3D" id="1.10.357.10">
    <property type="entry name" value="Tetracycline Repressor, domain 2"/>
    <property type="match status" value="1"/>
</dbReference>
<sequence length="191" mass="21522">MISERQKEIIDAAGKILTESGIGGLTTKKLALEMGFSEAAIYRHFPSKEAITLAMLEFLRENMQTRLSSLEPNLRVEDRFNAIFSSQFSFFTQHPHFVVAVFSDGLWEESDQINQAILALMQTKMGFLLPLISEGQSNGTFMADVSAEQMVHLVLGAFRLQMFKWRVSGFSFDLNSSGTQLIESILTMIKR</sequence>
<dbReference type="OrthoDB" id="9798857at2"/>
<dbReference type="AlphaFoldDB" id="A0A1I2VP80"/>
<dbReference type="Pfam" id="PF00440">
    <property type="entry name" value="TetR_N"/>
    <property type="match status" value="1"/>
</dbReference>
<dbReference type="SUPFAM" id="SSF48498">
    <property type="entry name" value="Tetracyclin repressor-like, C-terminal domain"/>
    <property type="match status" value="1"/>
</dbReference>
<gene>
    <name evidence="7" type="ORF">SAMN04487988_11023</name>
</gene>
<evidence type="ECO:0000256" key="3">
    <source>
        <dbReference type="ARBA" id="ARBA00023125"/>
    </source>
</evidence>
<dbReference type="GO" id="GO:0000976">
    <property type="term" value="F:transcription cis-regulatory region binding"/>
    <property type="evidence" value="ECO:0007669"/>
    <property type="project" value="TreeGrafter"/>
</dbReference>
<keyword evidence="1" id="KW-0678">Repressor</keyword>
<proteinExistence type="predicted"/>
<evidence type="ECO:0000259" key="6">
    <source>
        <dbReference type="PROSITE" id="PS50977"/>
    </source>
</evidence>
<dbReference type="STRING" id="435880.SAMN04487988_11023"/>
<protein>
    <submittedName>
        <fullName evidence="7">Transcriptional regulator, TetR family</fullName>
    </submittedName>
</protein>
<dbReference type="Proteomes" id="UP000199642">
    <property type="component" value="Unassembled WGS sequence"/>
</dbReference>
<dbReference type="InterPro" id="IPR036271">
    <property type="entry name" value="Tet_transcr_reg_TetR-rel_C_sf"/>
</dbReference>
<evidence type="ECO:0000256" key="2">
    <source>
        <dbReference type="ARBA" id="ARBA00023015"/>
    </source>
</evidence>
<evidence type="ECO:0000256" key="1">
    <source>
        <dbReference type="ARBA" id="ARBA00022491"/>
    </source>
</evidence>
<dbReference type="PRINTS" id="PR00455">
    <property type="entry name" value="HTHTETR"/>
</dbReference>
<feature type="domain" description="HTH tetR-type" evidence="6">
    <location>
        <begin position="3"/>
        <end position="63"/>
    </location>
</feature>
<dbReference type="SUPFAM" id="SSF46689">
    <property type="entry name" value="Homeodomain-like"/>
    <property type="match status" value="1"/>
</dbReference>
<dbReference type="PROSITE" id="PS50977">
    <property type="entry name" value="HTH_TETR_2"/>
    <property type="match status" value="1"/>
</dbReference>
<dbReference type="RefSeq" id="WP_092792596.1">
    <property type="nucleotide sequence ID" value="NZ_FOPC01000010.1"/>
</dbReference>
<evidence type="ECO:0000256" key="4">
    <source>
        <dbReference type="ARBA" id="ARBA00023163"/>
    </source>
</evidence>
<keyword evidence="4" id="KW-0804">Transcription</keyword>
<evidence type="ECO:0000313" key="7">
    <source>
        <dbReference type="EMBL" id="SFG90219.1"/>
    </source>
</evidence>
<feature type="DNA-binding region" description="H-T-H motif" evidence="5">
    <location>
        <begin position="26"/>
        <end position="45"/>
    </location>
</feature>
<dbReference type="InterPro" id="IPR001647">
    <property type="entry name" value="HTH_TetR"/>
</dbReference>
<dbReference type="PANTHER" id="PTHR30055">
    <property type="entry name" value="HTH-TYPE TRANSCRIPTIONAL REGULATOR RUTR"/>
    <property type="match status" value="1"/>
</dbReference>
<dbReference type="InterPro" id="IPR050109">
    <property type="entry name" value="HTH-type_TetR-like_transc_reg"/>
</dbReference>
<keyword evidence="2" id="KW-0805">Transcription regulation</keyword>
<keyword evidence="3 5" id="KW-0238">DNA-binding</keyword>
<dbReference type="InterPro" id="IPR013570">
    <property type="entry name" value="Tscrpt_reg_YsiA_C"/>
</dbReference>
<dbReference type="PANTHER" id="PTHR30055:SF175">
    <property type="entry name" value="HTH-TYPE TRANSCRIPTIONAL REPRESSOR KSTR2"/>
    <property type="match status" value="1"/>
</dbReference>
<dbReference type="EMBL" id="FOPC01000010">
    <property type="protein sequence ID" value="SFG90219.1"/>
    <property type="molecule type" value="Genomic_DNA"/>
</dbReference>
<keyword evidence="8" id="KW-1185">Reference proteome</keyword>
<name>A0A1I2VP80_9BACT</name>
<dbReference type="InterPro" id="IPR009057">
    <property type="entry name" value="Homeodomain-like_sf"/>
</dbReference>
<evidence type="ECO:0000313" key="8">
    <source>
        <dbReference type="Proteomes" id="UP000199642"/>
    </source>
</evidence>
<accession>A0A1I2VP80</accession>
<organism evidence="7 8">
    <name type="scientific">Algoriphagus hitonicola</name>
    <dbReference type="NCBI Taxonomy" id="435880"/>
    <lineage>
        <taxon>Bacteria</taxon>
        <taxon>Pseudomonadati</taxon>
        <taxon>Bacteroidota</taxon>
        <taxon>Cytophagia</taxon>
        <taxon>Cytophagales</taxon>
        <taxon>Cyclobacteriaceae</taxon>
        <taxon>Algoriphagus</taxon>
    </lineage>
</organism>
<evidence type="ECO:0000256" key="5">
    <source>
        <dbReference type="PROSITE-ProRule" id="PRU00335"/>
    </source>
</evidence>
<reference evidence="8" key="1">
    <citation type="submission" date="2016-10" db="EMBL/GenBank/DDBJ databases">
        <authorList>
            <person name="Varghese N."/>
            <person name="Submissions S."/>
        </authorList>
    </citation>
    <scope>NUCLEOTIDE SEQUENCE [LARGE SCALE GENOMIC DNA]</scope>
    <source>
        <strain evidence="8">DSM 19315</strain>
    </source>
</reference>
<dbReference type="GO" id="GO:0003700">
    <property type="term" value="F:DNA-binding transcription factor activity"/>
    <property type="evidence" value="ECO:0007669"/>
    <property type="project" value="TreeGrafter"/>
</dbReference>